<name>A0ABT1PUV0_9ACTN</name>
<proteinExistence type="predicted"/>
<accession>A0ABT1PUV0</accession>
<keyword evidence="3" id="KW-1185">Reference proteome</keyword>
<evidence type="ECO:0000259" key="1">
    <source>
        <dbReference type="Pfam" id="PF00109"/>
    </source>
</evidence>
<gene>
    <name evidence="2" type="ORF">NGB36_09975</name>
</gene>
<dbReference type="Proteomes" id="UP001057702">
    <property type="component" value="Unassembled WGS sequence"/>
</dbReference>
<reference evidence="2" key="1">
    <citation type="submission" date="2022-06" db="EMBL/GenBank/DDBJ databases">
        <title>Draft genome sequence of Streptomyces sp. RB6PN25 isolated from peat swamp forest in Thailand.</title>
        <authorList>
            <person name="Duangmal K."/>
            <person name="Klaysubun C."/>
        </authorList>
    </citation>
    <scope>NUCLEOTIDE SEQUENCE</scope>
    <source>
        <strain evidence="2">RB6PN25</strain>
    </source>
</reference>
<organism evidence="2 3">
    <name type="scientific">Streptomyces humicola</name>
    <dbReference type="NCBI Taxonomy" id="2953240"/>
    <lineage>
        <taxon>Bacteria</taxon>
        <taxon>Bacillati</taxon>
        <taxon>Actinomycetota</taxon>
        <taxon>Actinomycetes</taxon>
        <taxon>Kitasatosporales</taxon>
        <taxon>Streptomycetaceae</taxon>
        <taxon>Streptomyces</taxon>
    </lineage>
</organism>
<dbReference type="Gene3D" id="3.40.47.10">
    <property type="match status" value="1"/>
</dbReference>
<evidence type="ECO:0000313" key="3">
    <source>
        <dbReference type="Proteomes" id="UP001057702"/>
    </source>
</evidence>
<dbReference type="InterPro" id="IPR016039">
    <property type="entry name" value="Thiolase-like"/>
</dbReference>
<dbReference type="Pfam" id="PF00109">
    <property type="entry name" value="ketoacyl-synt"/>
    <property type="match status" value="1"/>
</dbReference>
<sequence>MSELVVTGLGITCPGVAKPSDAAAPRQEPSPGWFDVSCALPGRGYKRLPAACQYLLAAARNALADADAPFDGVPDERRGLVVATNNAAMELTEHQDGVILASSADEIGPLTAPFFVLSLFASRLATEHGVRGFCLTANSPRTAGLQALRLAGRALACGRADLLLVGVTEERLPESEPGSSHSDCGAAVLVCGPAASTAAETAYGDCRIGDVFLEPGGEPDPALTRAWNVVCAGAPGPVLVDAVLDDSAIGGAVASWLARRPVETRMVRAGAGCLTPMRHVVGALAGGGPERVVITAAAEGAVTMARVRPARHAGEQTISHRTMSARS</sequence>
<dbReference type="InterPro" id="IPR014030">
    <property type="entry name" value="Ketoacyl_synth_N"/>
</dbReference>
<dbReference type="RefSeq" id="WP_255919820.1">
    <property type="nucleotide sequence ID" value="NZ_JANFNG010000005.1"/>
</dbReference>
<comment type="caution">
    <text evidence="2">The sequence shown here is derived from an EMBL/GenBank/DDBJ whole genome shotgun (WGS) entry which is preliminary data.</text>
</comment>
<dbReference type="SUPFAM" id="SSF53901">
    <property type="entry name" value="Thiolase-like"/>
    <property type="match status" value="1"/>
</dbReference>
<dbReference type="EMBL" id="JANFNG010000005">
    <property type="protein sequence ID" value="MCQ4080918.1"/>
    <property type="molecule type" value="Genomic_DNA"/>
</dbReference>
<evidence type="ECO:0000313" key="2">
    <source>
        <dbReference type="EMBL" id="MCQ4080918.1"/>
    </source>
</evidence>
<protein>
    <submittedName>
        <fullName evidence="2">3-oxoacyl-ACP synthase</fullName>
    </submittedName>
</protein>
<feature type="domain" description="Beta-ketoacyl synthase-like N-terminal" evidence="1">
    <location>
        <begin position="46"/>
        <end position="171"/>
    </location>
</feature>